<accession>A0ABZ0K1J6</accession>
<reference evidence="1 2" key="1">
    <citation type="submission" date="2023-10" db="EMBL/GenBank/DDBJ databases">
        <title>Complete genome sequence of Shewanella sp. DAU334.</title>
        <authorList>
            <person name="Lee Y.-S."/>
            <person name="Jeong H.-R."/>
            <person name="Hwang E.-J."/>
            <person name="Choi Y.-L."/>
            <person name="Kim G.-D."/>
        </authorList>
    </citation>
    <scope>NUCLEOTIDE SEQUENCE [LARGE SCALE GENOMIC DNA]</scope>
    <source>
        <strain evidence="1 2">DAU334</strain>
    </source>
</reference>
<dbReference type="RefSeq" id="WP_310470587.1">
    <property type="nucleotide sequence ID" value="NZ_CP136522.1"/>
</dbReference>
<dbReference type="EMBL" id="CP136522">
    <property type="protein sequence ID" value="WOT06313.1"/>
    <property type="molecule type" value="Genomic_DNA"/>
</dbReference>
<name>A0ABZ0K1J6_9GAMM</name>
<evidence type="ECO:0000313" key="1">
    <source>
        <dbReference type="EMBL" id="WOT06313.1"/>
    </source>
</evidence>
<dbReference type="Proteomes" id="UP001529491">
    <property type="component" value="Chromosome"/>
</dbReference>
<dbReference type="Gene3D" id="3.40.50.300">
    <property type="entry name" value="P-loop containing nucleotide triphosphate hydrolases"/>
    <property type="match status" value="1"/>
</dbReference>
<dbReference type="SUPFAM" id="SSF52540">
    <property type="entry name" value="P-loop containing nucleoside triphosphate hydrolases"/>
    <property type="match status" value="1"/>
</dbReference>
<evidence type="ECO:0000313" key="2">
    <source>
        <dbReference type="Proteomes" id="UP001529491"/>
    </source>
</evidence>
<dbReference type="InterPro" id="IPR027417">
    <property type="entry name" value="P-loop_NTPase"/>
</dbReference>
<gene>
    <name evidence="1" type="ORF">RGE70_05820</name>
</gene>
<proteinExistence type="predicted"/>
<sequence length="327" mass="38020">MDKMRLIIHGGMHKTGSTALQEALSSHNELNQLQGVLFPNTGIRHDYGVGSRHFYVRETLFNTHHKQDNVWEGLYQEAISKNCNVIILSYENFLSPGIMDEGAINEIKYYFDVSFICYIRDSISYFNAKYKEWVRRLAFEGEAADFVLEHLKYVHIDKMLKPWIDLCGLENVFCFPFRRESFFNQSIVDDFGSVLSSRFNVNIKLDKFTSRVSNSSYNNAQTLLCLLRNKFFGGFKAMSNSERAIFSKIIDKLDSEAGLLLSKSTCIQLKSMSWRSNHFLRHKFNCIIEEPIVKDLPFCRDYHSPYLRVNLINEIERGLNRKPNALV</sequence>
<organism evidence="1 2">
    <name type="scientific">Shewanella youngdeokensis</name>
    <dbReference type="NCBI Taxonomy" id="2999068"/>
    <lineage>
        <taxon>Bacteria</taxon>
        <taxon>Pseudomonadati</taxon>
        <taxon>Pseudomonadota</taxon>
        <taxon>Gammaproteobacteria</taxon>
        <taxon>Alteromonadales</taxon>
        <taxon>Shewanellaceae</taxon>
        <taxon>Shewanella</taxon>
    </lineage>
</organism>
<evidence type="ECO:0008006" key="3">
    <source>
        <dbReference type="Google" id="ProtNLM"/>
    </source>
</evidence>
<keyword evidence="2" id="KW-1185">Reference proteome</keyword>
<protein>
    <recommendedName>
        <fullName evidence="3">Sulfotransferase domain-containing protein</fullName>
    </recommendedName>
</protein>